<name>A0A5T6VXU3_SALER</name>
<sequence length="222" mass="25489">MSHPIINVGRYHGGSDDWRTPYRLFRNLHREFNFTLDGAATEHDALLPRFTDDIHNQSWVGERVFCNPPYSDTKTFLVKAPEADVCVCLVPHRSKTTYWLRCVYTNPFLHEIRTLHRAVKYLPPAGKKGVVARSPFPSCVLIYRNTPRKPKVEVTQTIYCGDTMLLLAVVNRGGLRGRPHIHDAQTLDRLIKMYDQGQSIKSIAESLRMPLSTTYRIVQRLG</sequence>
<evidence type="ECO:0000313" key="2">
    <source>
        <dbReference type="EMBL" id="EBM7223905.1"/>
    </source>
</evidence>
<keyword evidence="2" id="KW-0808">Transferase</keyword>
<dbReference type="InterPro" id="IPR006120">
    <property type="entry name" value="Resolvase_HTH_dom"/>
</dbReference>
<dbReference type="Gene3D" id="1.10.10.60">
    <property type="entry name" value="Homeodomain-like"/>
    <property type="match status" value="1"/>
</dbReference>
<dbReference type="EMBL" id="AAGDNA010000016">
    <property type="protein sequence ID" value="EBM7223905.1"/>
    <property type="molecule type" value="Genomic_DNA"/>
</dbReference>
<organism evidence="2">
    <name type="scientific">Salmonella enterica</name>
    <name type="common">Salmonella choleraesuis</name>
    <dbReference type="NCBI Taxonomy" id="28901"/>
    <lineage>
        <taxon>Bacteria</taxon>
        <taxon>Pseudomonadati</taxon>
        <taxon>Pseudomonadota</taxon>
        <taxon>Gammaproteobacteria</taxon>
        <taxon>Enterobacterales</taxon>
        <taxon>Enterobacteriaceae</taxon>
        <taxon>Salmonella</taxon>
    </lineage>
</organism>
<reference evidence="2" key="1">
    <citation type="submission" date="2018-09" db="EMBL/GenBank/DDBJ databases">
        <authorList>
            <consortium name="PulseNet: The National Subtyping Network for Foodborne Disease Surveillance"/>
            <person name="Tarr C.L."/>
            <person name="Trees E."/>
            <person name="Katz L.S."/>
            <person name="Carleton-Romer H.A."/>
            <person name="Stroika S."/>
            <person name="Kucerova Z."/>
            <person name="Roache K.F."/>
            <person name="Sabol A.L."/>
            <person name="Besser J."/>
            <person name="Gerner-Smidt P."/>
        </authorList>
    </citation>
    <scope>NUCLEOTIDE SEQUENCE</scope>
    <source>
        <strain evidence="2">PNUSAS053213</strain>
    </source>
</reference>
<dbReference type="GO" id="GO:0003677">
    <property type="term" value="F:DNA binding"/>
    <property type="evidence" value="ECO:0007669"/>
    <property type="project" value="InterPro"/>
</dbReference>
<feature type="domain" description="Resolvase HTH" evidence="1">
    <location>
        <begin position="177"/>
        <end position="217"/>
    </location>
</feature>
<protein>
    <submittedName>
        <fullName evidence="2">DNA methylase</fullName>
    </submittedName>
</protein>
<dbReference type="GO" id="GO:0000150">
    <property type="term" value="F:DNA strand exchange activity"/>
    <property type="evidence" value="ECO:0007669"/>
    <property type="project" value="InterPro"/>
</dbReference>
<dbReference type="Pfam" id="PF02796">
    <property type="entry name" value="HTH_7"/>
    <property type="match status" value="1"/>
</dbReference>
<accession>A0A5T6VXU3</accession>
<dbReference type="GO" id="GO:0032259">
    <property type="term" value="P:methylation"/>
    <property type="evidence" value="ECO:0007669"/>
    <property type="project" value="UniProtKB-KW"/>
</dbReference>
<comment type="caution">
    <text evidence="2">The sequence shown here is derived from an EMBL/GenBank/DDBJ whole genome shotgun (WGS) entry which is preliminary data.</text>
</comment>
<dbReference type="AlphaFoldDB" id="A0A5T6VXU3"/>
<dbReference type="InterPro" id="IPR008593">
    <property type="entry name" value="Dam_MeTrfase"/>
</dbReference>
<keyword evidence="2" id="KW-0489">Methyltransferase</keyword>
<proteinExistence type="predicted"/>
<gene>
    <name evidence="2" type="ORF">D3505_17710</name>
</gene>
<dbReference type="GO" id="GO:0009307">
    <property type="term" value="P:DNA restriction-modification system"/>
    <property type="evidence" value="ECO:0007669"/>
    <property type="project" value="InterPro"/>
</dbReference>
<dbReference type="GO" id="GO:0009007">
    <property type="term" value="F:site-specific DNA-methyltransferase (adenine-specific) activity"/>
    <property type="evidence" value="ECO:0007669"/>
    <property type="project" value="InterPro"/>
</dbReference>
<dbReference type="Pfam" id="PF05869">
    <property type="entry name" value="Dam"/>
    <property type="match status" value="1"/>
</dbReference>
<evidence type="ECO:0000259" key="1">
    <source>
        <dbReference type="Pfam" id="PF02796"/>
    </source>
</evidence>